<gene>
    <name evidence="2" type="ORF">DW918_12585</name>
</gene>
<protein>
    <recommendedName>
        <fullName evidence="1">RiboL-PSP-HEPN domain-containing protein</fullName>
    </recommendedName>
</protein>
<organism evidence="2 3">
    <name type="scientific">Eubacterium ventriosum</name>
    <dbReference type="NCBI Taxonomy" id="39496"/>
    <lineage>
        <taxon>Bacteria</taxon>
        <taxon>Bacillati</taxon>
        <taxon>Bacillota</taxon>
        <taxon>Clostridia</taxon>
        <taxon>Eubacteriales</taxon>
        <taxon>Eubacteriaceae</taxon>
        <taxon>Eubacterium</taxon>
    </lineage>
</organism>
<proteinExistence type="predicted"/>
<sequence>MVLNMRDEYIQQLDDARQELESIREWINKDRNKFDIKTKYLVSYAVVKASGSIEVVFKKIVFDFLSQNVREETGQYLEKMILDSSCNPNTGNMSNMLQNISGLKRNIFDQQVKESEKKDKLNSLVQLRNDFAHGDNVNISINTVITYYDAGISILNILDNIIGE</sequence>
<dbReference type="Pfam" id="PF18735">
    <property type="entry name" value="HEPN_RiboL-PSP"/>
    <property type="match status" value="1"/>
</dbReference>
<comment type="caution">
    <text evidence="2">The sequence shown here is derived from an EMBL/GenBank/DDBJ whole genome shotgun (WGS) entry which is preliminary data.</text>
</comment>
<evidence type="ECO:0000313" key="3">
    <source>
        <dbReference type="Proteomes" id="UP000285740"/>
    </source>
</evidence>
<dbReference type="Proteomes" id="UP000285740">
    <property type="component" value="Unassembled WGS sequence"/>
</dbReference>
<evidence type="ECO:0000259" key="1">
    <source>
        <dbReference type="Pfam" id="PF18735"/>
    </source>
</evidence>
<dbReference type="InterPro" id="IPR041519">
    <property type="entry name" value="HEPN_RiboL-PSP"/>
</dbReference>
<dbReference type="AlphaFoldDB" id="A0A413SX31"/>
<name>A0A413SX31_9FIRM</name>
<evidence type="ECO:0000313" key="2">
    <source>
        <dbReference type="EMBL" id="RHA73871.1"/>
    </source>
</evidence>
<feature type="domain" description="RiboL-PSP-HEPN" evidence="1">
    <location>
        <begin position="24"/>
        <end position="163"/>
    </location>
</feature>
<reference evidence="2 3" key="1">
    <citation type="submission" date="2018-08" db="EMBL/GenBank/DDBJ databases">
        <title>A genome reference for cultivated species of the human gut microbiota.</title>
        <authorList>
            <person name="Zou Y."/>
            <person name="Xue W."/>
            <person name="Luo G."/>
        </authorList>
    </citation>
    <scope>NUCLEOTIDE SEQUENCE [LARGE SCALE GENOMIC DNA]</scope>
    <source>
        <strain evidence="2 3">AM42-30</strain>
    </source>
</reference>
<accession>A0A413SX31</accession>
<dbReference type="EMBL" id="QSFV01000088">
    <property type="protein sequence ID" value="RHA73871.1"/>
    <property type="molecule type" value="Genomic_DNA"/>
</dbReference>